<evidence type="ECO:0000256" key="5">
    <source>
        <dbReference type="SAM" id="Phobius"/>
    </source>
</evidence>
<dbReference type="InterPro" id="IPR000620">
    <property type="entry name" value="EamA_dom"/>
</dbReference>
<feature type="transmembrane region" description="Helical" evidence="5">
    <location>
        <begin position="201"/>
        <end position="222"/>
    </location>
</feature>
<feature type="transmembrane region" description="Helical" evidence="5">
    <location>
        <begin position="29"/>
        <end position="50"/>
    </location>
</feature>
<dbReference type="EMBL" id="CP006868">
    <property type="protein sequence ID" value="UXD22572.1"/>
    <property type="molecule type" value="Genomic_DNA"/>
</dbReference>
<name>A0A977KBH3_9CREN</name>
<dbReference type="KEGG" id="ipc:IPA_06355"/>
<feature type="transmembrane region" description="Helical" evidence="5">
    <location>
        <begin position="62"/>
        <end position="82"/>
    </location>
</feature>
<evidence type="ECO:0000256" key="3">
    <source>
        <dbReference type="ARBA" id="ARBA00022989"/>
    </source>
</evidence>
<feature type="transmembrane region" description="Helical" evidence="5">
    <location>
        <begin position="172"/>
        <end position="195"/>
    </location>
</feature>
<protein>
    <recommendedName>
        <fullName evidence="6">EamA domain-containing protein</fullName>
    </recommendedName>
</protein>
<evidence type="ECO:0000256" key="2">
    <source>
        <dbReference type="ARBA" id="ARBA00022692"/>
    </source>
</evidence>
<dbReference type="InterPro" id="IPR050638">
    <property type="entry name" value="AA-Vitamin_Transporters"/>
</dbReference>
<evidence type="ECO:0000313" key="7">
    <source>
        <dbReference type="EMBL" id="UXD22572.1"/>
    </source>
</evidence>
<dbReference type="PANTHER" id="PTHR32322">
    <property type="entry name" value="INNER MEMBRANE TRANSPORTER"/>
    <property type="match status" value="1"/>
</dbReference>
<dbReference type="PANTHER" id="PTHR32322:SF2">
    <property type="entry name" value="EAMA DOMAIN-CONTAINING PROTEIN"/>
    <property type="match status" value="1"/>
</dbReference>
<evidence type="ECO:0000256" key="4">
    <source>
        <dbReference type="ARBA" id="ARBA00023136"/>
    </source>
</evidence>
<reference evidence="7" key="1">
    <citation type="submission" date="2013-11" db="EMBL/GenBank/DDBJ databases">
        <title>Comparative genomics of Ignicoccus.</title>
        <authorList>
            <person name="Podar M."/>
        </authorList>
    </citation>
    <scope>NUCLEOTIDE SEQUENCE</scope>
    <source>
        <strain evidence="7">DSM 13166</strain>
    </source>
</reference>
<comment type="subcellular location">
    <subcellularLocation>
        <location evidence="1">Membrane</location>
        <topology evidence="1">Multi-pass membrane protein</topology>
    </subcellularLocation>
</comment>
<organism evidence="7 8">
    <name type="scientific">Ignicoccus pacificus DSM 13166</name>
    <dbReference type="NCBI Taxonomy" id="940294"/>
    <lineage>
        <taxon>Archaea</taxon>
        <taxon>Thermoproteota</taxon>
        <taxon>Thermoprotei</taxon>
        <taxon>Desulfurococcales</taxon>
        <taxon>Desulfurococcaceae</taxon>
        <taxon>Ignicoccus</taxon>
    </lineage>
</organism>
<dbReference type="SUPFAM" id="SSF103481">
    <property type="entry name" value="Multidrug resistance efflux transporter EmrE"/>
    <property type="match status" value="2"/>
</dbReference>
<feature type="transmembrane region" description="Helical" evidence="5">
    <location>
        <begin position="88"/>
        <end position="108"/>
    </location>
</feature>
<evidence type="ECO:0000313" key="8">
    <source>
        <dbReference type="Proteomes" id="UP001063698"/>
    </source>
</evidence>
<feature type="domain" description="EamA" evidence="6">
    <location>
        <begin position="142"/>
        <end position="276"/>
    </location>
</feature>
<feature type="transmembrane region" description="Helical" evidence="5">
    <location>
        <begin position="115"/>
        <end position="133"/>
    </location>
</feature>
<sequence length="289" mass="31278">MYEALIPLIPQMLWATNFVVSKVVVSNGLHPLLLTALRWTIAGFLLYLYARLRGLRLAFGKELVVPALTGITGFSALIYLGLMFSKASIVGLTMAFIPIATAILASIVLKEEISFLLKLSILFGTAGGLLLSAGGLQGLSWLGVLFGISASIDWAVYTVWSKKIMLELSPMELLVSIALMAQPVNWIIALPFLTLAPLHKLPVLLGLLYVALVPGFLAYFLWLYSVKLVGASRAGVYINALPLFTLVIATITLGEKLDFLESLGALSIIVALALVTIDFLRKVRSQSSE</sequence>
<keyword evidence="8" id="KW-1185">Reference proteome</keyword>
<dbReference type="GO" id="GO:0016020">
    <property type="term" value="C:membrane"/>
    <property type="evidence" value="ECO:0007669"/>
    <property type="project" value="UniProtKB-SubCell"/>
</dbReference>
<proteinExistence type="predicted"/>
<dbReference type="InterPro" id="IPR037185">
    <property type="entry name" value="EmrE-like"/>
</dbReference>
<dbReference type="AlphaFoldDB" id="A0A977KBH3"/>
<dbReference type="Pfam" id="PF00892">
    <property type="entry name" value="EamA"/>
    <property type="match status" value="2"/>
</dbReference>
<dbReference type="Proteomes" id="UP001063698">
    <property type="component" value="Chromosome"/>
</dbReference>
<evidence type="ECO:0000259" key="6">
    <source>
        <dbReference type="Pfam" id="PF00892"/>
    </source>
</evidence>
<keyword evidence="3 5" id="KW-1133">Transmembrane helix</keyword>
<feature type="transmembrane region" description="Helical" evidence="5">
    <location>
        <begin position="259"/>
        <end position="280"/>
    </location>
</feature>
<accession>A0A977KBH3</accession>
<gene>
    <name evidence="7" type="ORF">IPA_06355</name>
</gene>
<keyword evidence="4 5" id="KW-0472">Membrane</keyword>
<keyword evidence="2 5" id="KW-0812">Transmembrane</keyword>
<evidence type="ECO:0000256" key="1">
    <source>
        <dbReference type="ARBA" id="ARBA00004141"/>
    </source>
</evidence>
<feature type="transmembrane region" description="Helical" evidence="5">
    <location>
        <begin position="139"/>
        <end position="160"/>
    </location>
</feature>
<feature type="transmembrane region" description="Helical" evidence="5">
    <location>
        <begin position="234"/>
        <end position="253"/>
    </location>
</feature>
<feature type="domain" description="EamA" evidence="6">
    <location>
        <begin position="8"/>
        <end position="132"/>
    </location>
</feature>